<gene>
    <name evidence="1" type="ORF">ABRP34_00110</name>
</gene>
<protein>
    <submittedName>
        <fullName evidence="1">Uncharacterized protein</fullName>
    </submittedName>
</protein>
<dbReference type="EMBL" id="CP159279">
    <property type="protein sequence ID" value="XCH13743.1"/>
    <property type="molecule type" value="Genomic_DNA"/>
</dbReference>
<sequence>MQGLPFLLFYFAAAAWSAVRYGDSASGNPFERHAGLEAGGYVDRRRRHE</sequence>
<name>A0AAU8EYK2_9MICC</name>
<accession>A0AAU8EYK2</accession>
<dbReference type="RefSeq" id="WP_353713451.1">
    <property type="nucleotide sequence ID" value="NZ_CP159279.1"/>
</dbReference>
<dbReference type="AlphaFoldDB" id="A0AAU8EYK2"/>
<evidence type="ECO:0000313" key="1">
    <source>
        <dbReference type="EMBL" id="XCH13743.1"/>
    </source>
</evidence>
<organism evidence="1">
    <name type="scientific">Arthrobacter sp. K5</name>
    <dbReference type="NCBI Taxonomy" id="2839623"/>
    <lineage>
        <taxon>Bacteria</taxon>
        <taxon>Bacillati</taxon>
        <taxon>Actinomycetota</taxon>
        <taxon>Actinomycetes</taxon>
        <taxon>Micrococcales</taxon>
        <taxon>Micrococcaceae</taxon>
        <taxon>Arthrobacter</taxon>
    </lineage>
</organism>
<reference evidence="1" key="1">
    <citation type="submission" date="2024-06" db="EMBL/GenBank/DDBJ databases">
        <title>Biodegradation of dimethachlon by Arthrobacter sp. K5: mechanistic insights and ecological implications.</title>
        <authorList>
            <person name="Hu S."/>
            <person name="Lu P."/>
        </authorList>
    </citation>
    <scope>NUCLEOTIDE SEQUENCE</scope>
    <source>
        <strain evidence="1">K5</strain>
    </source>
</reference>
<proteinExistence type="predicted"/>